<comment type="caution">
    <text evidence="1">The sequence shown here is derived from an EMBL/GenBank/DDBJ whole genome shotgun (WGS) entry which is preliminary data.</text>
</comment>
<dbReference type="InterPro" id="IPR009531">
    <property type="entry name" value="DUF1150"/>
</dbReference>
<sequence length="75" mass="8584">MFDAYEFDQDQDNRIVYVRKVSVSDLPEDVQDQAEGAEELYAVHAADGERLALVKERKLAFILARQNDFSPVTVH</sequence>
<keyword evidence="2" id="KW-1185">Reference proteome</keyword>
<evidence type="ECO:0000313" key="1">
    <source>
        <dbReference type="EMBL" id="TKZ15965.1"/>
    </source>
</evidence>
<dbReference type="RefSeq" id="WP_138017442.1">
    <property type="nucleotide sequence ID" value="NZ_SULI01000032.1"/>
</dbReference>
<protein>
    <submittedName>
        <fullName evidence="1">DUF1150 family protein</fullName>
    </submittedName>
</protein>
<dbReference type="EMBL" id="SULI01000032">
    <property type="protein sequence ID" value="TKZ15965.1"/>
    <property type="molecule type" value="Genomic_DNA"/>
</dbReference>
<dbReference type="AlphaFoldDB" id="A0A4U7MSJ5"/>
<dbReference type="Pfam" id="PF06620">
    <property type="entry name" value="DUF1150"/>
    <property type="match status" value="1"/>
</dbReference>
<accession>A0A4U7MSJ5</accession>
<dbReference type="OrthoDB" id="7205167at2"/>
<evidence type="ECO:0000313" key="2">
    <source>
        <dbReference type="Proteomes" id="UP000306575"/>
    </source>
</evidence>
<reference evidence="1 2" key="1">
    <citation type="submission" date="2019-04" db="EMBL/GenBank/DDBJ databases">
        <title>Genome sequence of Pelagicola litoralis CL-ES2.</title>
        <authorList>
            <person name="Cao J."/>
        </authorList>
    </citation>
    <scope>NUCLEOTIDE SEQUENCE [LARGE SCALE GENOMIC DNA]</scope>
    <source>
        <strain evidence="1 2">CL-ES2</strain>
    </source>
</reference>
<dbReference type="Proteomes" id="UP000306575">
    <property type="component" value="Unassembled WGS sequence"/>
</dbReference>
<name>A0A4U7MSJ5_9RHOB</name>
<organism evidence="1 2">
    <name type="scientific">Shimia litoralis</name>
    <dbReference type="NCBI Taxonomy" id="420403"/>
    <lineage>
        <taxon>Bacteria</taxon>
        <taxon>Pseudomonadati</taxon>
        <taxon>Pseudomonadota</taxon>
        <taxon>Alphaproteobacteria</taxon>
        <taxon>Rhodobacterales</taxon>
        <taxon>Roseobacteraceae</taxon>
    </lineage>
</organism>
<proteinExistence type="predicted"/>
<gene>
    <name evidence="1" type="ORF">FAP39_16180</name>
</gene>